<keyword evidence="7" id="KW-1185">Reference proteome</keyword>
<feature type="compositionally biased region" description="Polar residues" evidence="3">
    <location>
        <begin position="779"/>
        <end position="789"/>
    </location>
</feature>
<proteinExistence type="predicted"/>
<feature type="region of interest" description="Disordered" evidence="3">
    <location>
        <begin position="97"/>
        <end position="342"/>
    </location>
</feature>
<name>A0A8H6I0Z3_9AGAR</name>
<feature type="region of interest" description="Disordered" evidence="3">
    <location>
        <begin position="592"/>
        <end position="634"/>
    </location>
</feature>
<feature type="region of interest" description="Disordered" evidence="3">
    <location>
        <begin position="489"/>
        <end position="512"/>
    </location>
</feature>
<evidence type="ECO:0000256" key="1">
    <source>
        <dbReference type="ARBA" id="ARBA00022443"/>
    </source>
</evidence>
<feature type="compositionally biased region" description="Low complexity" evidence="3">
    <location>
        <begin position="241"/>
        <end position="253"/>
    </location>
</feature>
<feature type="compositionally biased region" description="Basic residues" evidence="3">
    <location>
        <begin position="377"/>
        <end position="390"/>
    </location>
</feature>
<feature type="compositionally biased region" description="Low complexity" evidence="3">
    <location>
        <begin position="312"/>
        <end position="321"/>
    </location>
</feature>
<feature type="region of interest" description="Disordered" evidence="3">
    <location>
        <begin position="524"/>
        <end position="580"/>
    </location>
</feature>
<evidence type="ECO:0000256" key="4">
    <source>
        <dbReference type="SAM" id="Phobius"/>
    </source>
</evidence>
<feature type="compositionally biased region" description="Basic residues" evidence="3">
    <location>
        <begin position="36"/>
        <end position="45"/>
    </location>
</feature>
<comment type="caution">
    <text evidence="6">The sequence shown here is derived from an EMBL/GenBank/DDBJ whole genome shotgun (WGS) entry which is preliminary data.</text>
</comment>
<feature type="compositionally biased region" description="Low complexity" evidence="3">
    <location>
        <begin position="525"/>
        <end position="546"/>
    </location>
</feature>
<feature type="region of interest" description="Disordered" evidence="3">
    <location>
        <begin position="764"/>
        <end position="789"/>
    </location>
</feature>
<feature type="compositionally biased region" description="Low complexity" evidence="3">
    <location>
        <begin position="109"/>
        <end position="130"/>
    </location>
</feature>
<feature type="compositionally biased region" description="Low complexity" evidence="3">
    <location>
        <begin position="414"/>
        <end position="424"/>
    </location>
</feature>
<evidence type="ECO:0000256" key="2">
    <source>
        <dbReference type="PROSITE-ProRule" id="PRU00192"/>
    </source>
</evidence>
<evidence type="ECO:0000259" key="5">
    <source>
        <dbReference type="PROSITE" id="PS50002"/>
    </source>
</evidence>
<dbReference type="Gene3D" id="2.30.30.40">
    <property type="entry name" value="SH3 Domains"/>
    <property type="match status" value="1"/>
</dbReference>
<feature type="region of interest" description="Disordered" evidence="3">
    <location>
        <begin position="33"/>
        <end position="61"/>
    </location>
</feature>
<dbReference type="SUPFAM" id="SSF50044">
    <property type="entry name" value="SH3-domain"/>
    <property type="match status" value="1"/>
</dbReference>
<keyword evidence="4" id="KW-0472">Membrane</keyword>
<keyword evidence="4" id="KW-0812">Transmembrane</keyword>
<organism evidence="6 7">
    <name type="scientific">Ephemerocybe angulata</name>
    <dbReference type="NCBI Taxonomy" id="980116"/>
    <lineage>
        <taxon>Eukaryota</taxon>
        <taxon>Fungi</taxon>
        <taxon>Dikarya</taxon>
        <taxon>Basidiomycota</taxon>
        <taxon>Agaricomycotina</taxon>
        <taxon>Agaricomycetes</taxon>
        <taxon>Agaricomycetidae</taxon>
        <taxon>Agaricales</taxon>
        <taxon>Agaricineae</taxon>
        <taxon>Psathyrellaceae</taxon>
        <taxon>Ephemerocybe</taxon>
    </lineage>
</organism>
<feature type="compositionally biased region" description="Gly residues" evidence="3">
    <location>
        <begin position="131"/>
        <end position="141"/>
    </location>
</feature>
<dbReference type="AlphaFoldDB" id="A0A8H6I0Z3"/>
<feature type="region of interest" description="Disordered" evidence="3">
    <location>
        <begin position="377"/>
        <end position="445"/>
    </location>
</feature>
<feature type="compositionally biased region" description="Gly residues" evidence="3">
    <location>
        <begin position="297"/>
        <end position="311"/>
    </location>
</feature>
<evidence type="ECO:0000256" key="3">
    <source>
        <dbReference type="SAM" id="MobiDB-lite"/>
    </source>
</evidence>
<keyword evidence="4" id="KW-1133">Transmembrane helix</keyword>
<reference evidence="6 7" key="1">
    <citation type="submission" date="2020-07" db="EMBL/GenBank/DDBJ databases">
        <title>Comparative genomics of pyrophilous fungi reveals a link between fire events and developmental genes.</title>
        <authorList>
            <consortium name="DOE Joint Genome Institute"/>
            <person name="Steindorff A.S."/>
            <person name="Carver A."/>
            <person name="Calhoun S."/>
            <person name="Stillman K."/>
            <person name="Liu H."/>
            <person name="Lipzen A."/>
            <person name="Pangilinan J."/>
            <person name="Labutti K."/>
            <person name="Bruns T.D."/>
            <person name="Grigoriev I.V."/>
        </authorList>
    </citation>
    <scope>NUCLEOTIDE SEQUENCE [LARGE SCALE GENOMIC DNA]</scope>
    <source>
        <strain evidence="6 7">CBS 144469</strain>
    </source>
</reference>
<dbReference type="OrthoDB" id="5340910at2759"/>
<feature type="compositionally biased region" description="Gly residues" evidence="3">
    <location>
        <begin position="163"/>
        <end position="181"/>
    </location>
</feature>
<sequence length="789" mass="81171">MGECSSIYLINNSSMPCVEHHWQLRTEVELSPTHSGHLRHTRRVHGGPQPHYSRAHSAASEDPALQARGLLGTVVTTVTDITSNTIKSLANLLGLGTDTSSPTPPPSTPSSTSASASTSTSTSTSTNPGNGNAGGNPGGGQSSTTKPPSSPSPTPTPAPGAPANGGGGNGNGSNNGNGGNSGNNNQNPPSPGSGTTSGPAVPQQTTALNNGPSPSTPPSVPNPGADHSSGEGVGNAANEQASTASTTTVTSSGDGAGGSSTIPGIMLGADKDAEDDGSLTGNGLTVVSSSAHADVGGDSGGDQGAGGGSGGRTSSTRDSNGNIVPTSTKIATPGIEGGTGGLAAPTRVAVGVIVTFSILGFLATLLIFRRRKIAKREKRRQRWWSRKRRRGSQEYSDEKEPPENDNPLVVNAKASTSTAASTAPPVTPTSPHHFIPAPPSPLPMAEVRKGSHLVDYGHMPSSSRGQDRSSVGSLISLASSTRIIVEGSFKTNSEDSHDGSLSATGSLHHRPHIRPPLKAAIDRTSAYSGQPRSPSSSRPASLGSIPEGDRAYSDESGGSRRSDLAVHPSHSPNIFTNPDMYDLPRHAVASSISSAQGSYSPHTRRDSSSASIPSPSPYTRLSSSTGGTGGTSDSLRHILAVTDRSSSPNPFDDPAMYNLPQHQQKHHRTIVYSMSSTAESGDASIIASSCYENFNDEEFEKVGVPFIGNLSDELSLRRGDEVRVLKVYEDGWALVEMSVKDGKNDAERGLIPVACLGGLELSGSVRDEGGRNYPPRVDSYTTSSAHVRS</sequence>
<evidence type="ECO:0000313" key="6">
    <source>
        <dbReference type="EMBL" id="KAF6756626.1"/>
    </source>
</evidence>
<gene>
    <name evidence="6" type="ORF">DFP72DRAFT_893262</name>
</gene>
<keyword evidence="1 2" id="KW-0728">SH3 domain</keyword>
<dbReference type="InterPro" id="IPR001452">
    <property type="entry name" value="SH3_domain"/>
</dbReference>
<dbReference type="EMBL" id="JACGCI010000025">
    <property type="protein sequence ID" value="KAF6756626.1"/>
    <property type="molecule type" value="Genomic_DNA"/>
</dbReference>
<feature type="compositionally biased region" description="Pro residues" evidence="3">
    <location>
        <begin position="148"/>
        <end position="160"/>
    </location>
</feature>
<dbReference type="Proteomes" id="UP000521943">
    <property type="component" value="Unassembled WGS sequence"/>
</dbReference>
<dbReference type="InterPro" id="IPR036028">
    <property type="entry name" value="SH3-like_dom_sf"/>
</dbReference>
<dbReference type="PROSITE" id="PS50002">
    <property type="entry name" value="SH3"/>
    <property type="match status" value="1"/>
</dbReference>
<feature type="compositionally biased region" description="Polar residues" evidence="3">
    <location>
        <begin position="279"/>
        <end position="291"/>
    </location>
</feature>
<feature type="domain" description="SH3" evidence="5">
    <location>
        <begin position="698"/>
        <end position="761"/>
    </location>
</feature>
<feature type="compositionally biased region" description="Low complexity" evidence="3">
    <location>
        <begin position="182"/>
        <end position="199"/>
    </location>
</feature>
<protein>
    <recommendedName>
        <fullName evidence="5">SH3 domain-containing protein</fullName>
    </recommendedName>
</protein>
<accession>A0A8H6I0Z3</accession>
<evidence type="ECO:0000313" key="7">
    <source>
        <dbReference type="Proteomes" id="UP000521943"/>
    </source>
</evidence>
<feature type="compositionally biased region" description="Basic and acidic residues" evidence="3">
    <location>
        <begin position="547"/>
        <end position="564"/>
    </location>
</feature>
<feature type="transmembrane region" description="Helical" evidence="4">
    <location>
        <begin position="348"/>
        <end position="368"/>
    </location>
</feature>